<feature type="transmembrane region" description="Helical" evidence="1">
    <location>
        <begin position="64"/>
        <end position="84"/>
    </location>
</feature>
<keyword evidence="1" id="KW-0812">Transmembrane</keyword>
<evidence type="ECO:0000259" key="2">
    <source>
        <dbReference type="Pfam" id="PF13240"/>
    </source>
</evidence>
<organism evidence="3">
    <name type="scientific">Bacteroides intestinalis</name>
    <dbReference type="NCBI Taxonomy" id="329854"/>
    <lineage>
        <taxon>Bacteria</taxon>
        <taxon>Pseudomonadati</taxon>
        <taxon>Bacteroidota</taxon>
        <taxon>Bacteroidia</taxon>
        <taxon>Bacteroidales</taxon>
        <taxon>Bacteroidaceae</taxon>
        <taxon>Bacteroides</taxon>
    </lineage>
</organism>
<evidence type="ECO:0000256" key="1">
    <source>
        <dbReference type="SAM" id="Phobius"/>
    </source>
</evidence>
<feature type="domain" description="Zinc-ribbon" evidence="2">
    <location>
        <begin position="5"/>
        <end position="26"/>
    </location>
</feature>
<dbReference type="InterPro" id="IPR026870">
    <property type="entry name" value="Zinc_ribbon_dom"/>
</dbReference>
<evidence type="ECO:0000313" key="3">
    <source>
        <dbReference type="EMBL" id="VYT50168.1"/>
    </source>
</evidence>
<protein>
    <recommendedName>
        <fullName evidence="2">Zinc-ribbon domain-containing protein</fullName>
    </recommendedName>
</protein>
<proteinExistence type="predicted"/>
<name>A0A6N2X9D4_9BACE</name>
<accession>A0A6N2X9D4</accession>
<keyword evidence="1" id="KW-0472">Membrane</keyword>
<keyword evidence="1" id="KW-1133">Transmembrane helix</keyword>
<dbReference type="Pfam" id="PF13240">
    <property type="entry name" value="Zn_Ribbon_1"/>
    <property type="match status" value="1"/>
</dbReference>
<reference evidence="3" key="1">
    <citation type="submission" date="2019-11" db="EMBL/GenBank/DDBJ databases">
        <authorList>
            <person name="Feng L."/>
        </authorList>
    </citation>
    <scope>NUCLEOTIDE SEQUENCE</scope>
    <source>
        <strain evidence="3">BintestinalisLFYP9</strain>
    </source>
</reference>
<dbReference type="RefSeq" id="WP_421727689.1">
    <property type="nucleotide sequence ID" value="NZ_CACRSU010000048.1"/>
</dbReference>
<dbReference type="AlphaFoldDB" id="A0A6N2X9D4"/>
<sequence length="286" mass="31583">MALIKCSKCGNMVSDKASSCPKCGTPSSRMEYHATEKNPISKDCLTLNDTSQNSCTLSNKKNKVILLSCILAGAIFVCVGAYFLQKENWTEDDVNKNMVVAKSYSITHQGTSDVKLGMNIVNFLSDVTMDGLEAKSKYDFYSRVEIKNIGISEYERGYFLYNENQLIMILATTYDDEPNAKIRQIKIYSDAYSLTGFENVKVGVTLKKLVEDYNAKIHLTAGPEVAYLTIAIPGMEEGVVIAGDVKDVIDWGDLEENMEGFVDSDVALSNLKSGAVVNYILIGELF</sequence>
<dbReference type="EMBL" id="CACRSU010000048">
    <property type="protein sequence ID" value="VYT50168.1"/>
    <property type="molecule type" value="Genomic_DNA"/>
</dbReference>
<gene>
    <name evidence="3" type="ORF">BILFYP9_04356</name>
</gene>